<evidence type="ECO:0000313" key="3">
    <source>
        <dbReference type="Proteomes" id="UP001159042"/>
    </source>
</evidence>
<gene>
    <name evidence="2" type="ORF">NQ315_008922</name>
</gene>
<dbReference type="EMBL" id="JANEYG010000342">
    <property type="protein sequence ID" value="KAJ8910180.1"/>
    <property type="molecule type" value="Genomic_DNA"/>
</dbReference>
<protein>
    <recommendedName>
        <fullName evidence="1">PiggyBac transposable element-derived protein domain-containing protein</fullName>
    </recommendedName>
</protein>
<dbReference type="InterPro" id="IPR052638">
    <property type="entry name" value="PiggyBac_TE-derived"/>
</dbReference>
<comment type="caution">
    <text evidence="2">The sequence shown here is derived from an EMBL/GenBank/DDBJ whole genome shotgun (WGS) entry which is preliminary data.</text>
</comment>
<feature type="domain" description="PiggyBac transposable element-derived protein" evidence="1">
    <location>
        <begin position="122"/>
        <end position="208"/>
    </location>
</feature>
<organism evidence="2 3">
    <name type="scientific">Exocentrus adspersus</name>
    <dbReference type="NCBI Taxonomy" id="1586481"/>
    <lineage>
        <taxon>Eukaryota</taxon>
        <taxon>Metazoa</taxon>
        <taxon>Ecdysozoa</taxon>
        <taxon>Arthropoda</taxon>
        <taxon>Hexapoda</taxon>
        <taxon>Insecta</taxon>
        <taxon>Pterygota</taxon>
        <taxon>Neoptera</taxon>
        <taxon>Endopterygota</taxon>
        <taxon>Coleoptera</taxon>
        <taxon>Polyphaga</taxon>
        <taxon>Cucujiformia</taxon>
        <taxon>Chrysomeloidea</taxon>
        <taxon>Cerambycidae</taxon>
        <taxon>Lamiinae</taxon>
        <taxon>Acanthocinini</taxon>
        <taxon>Exocentrus</taxon>
    </lineage>
</organism>
<reference evidence="2 3" key="1">
    <citation type="journal article" date="2023" name="Insect Mol. Biol.">
        <title>Genome sequencing provides insights into the evolution of gene families encoding plant cell wall-degrading enzymes in longhorned beetles.</title>
        <authorList>
            <person name="Shin N.R."/>
            <person name="Okamura Y."/>
            <person name="Kirsch R."/>
            <person name="Pauchet Y."/>
        </authorList>
    </citation>
    <scope>NUCLEOTIDE SEQUENCE [LARGE SCALE GENOMIC DNA]</scope>
    <source>
        <strain evidence="2">EAD_L_NR</strain>
    </source>
</reference>
<name>A0AAV8V7J6_9CUCU</name>
<evidence type="ECO:0000313" key="2">
    <source>
        <dbReference type="EMBL" id="KAJ8910180.1"/>
    </source>
</evidence>
<dbReference type="AlphaFoldDB" id="A0AAV8V7J6"/>
<dbReference type="PANTHER" id="PTHR47055">
    <property type="entry name" value="DDE_TNP_1_7 DOMAIN-CONTAINING PROTEIN"/>
    <property type="match status" value="1"/>
</dbReference>
<dbReference type="PANTHER" id="PTHR47055:SF3">
    <property type="entry name" value="PHORBOL-ESTER_DAG-TYPE DOMAIN-CONTAINING PROTEIN"/>
    <property type="match status" value="1"/>
</dbReference>
<evidence type="ECO:0000259" key="1">
    <source>
        <dbReference type="Pfam" id="PF13843"/>
    </source>
</evidence>
<dbReference type="Pfam" id="PF13843">
    <property type="entry name" value="DDE_Tnp_1_7"/>
    <property type="match status" value="1"/>
</dbReference>
<proteinExistence type="predicted"/>
<dbReference type="InterPro" id="IPR029526">
    <property type="entry name" value="PGBD"/>
</dbReference>
<dbReference type="GO" id="GO:0043565">
    <property type="term" value="F:sequence-specific DNA binding"/>
    <property type="evidence" value="ECO:0007669"/>
    <property type="project" value="TreeGrafter"/>
</dbReference>
<dbReference type="Proteomes" id="UP001159042">
    <property type="component" value="Unassembled WGS sequence"/>
</dbReference>
<keyword evidence="3" id="KW-1185">Reference proteome</keyword>
<accession>A0AAV8V7J6</accession>
<sequence length="209" mass="24358">MGEHYDFRLQRGTTHLLRVLEENEDVHLPKKVDVAIMPPINATEDVTDEDSGDEETVDISYLKLTTTNSWDSEDDVPLYYLKASTKRSYNWVQKDLINDPVSFSTVHFNSQPFQQSAKTNFSPVELCSQFFDNHVFDLFVRYNNEYAQTKNHTGNITSLEMRAFFGILVLSSYVPLLRRRMFWGKSKDTRNELVANAISRDRFEYILAH</sequence>